<evidence type="ECO:0000313" key="3">
    <source>
        <dbReference type="EMBL" id="KAK7694870.1"/>
    </source>
</evidence>
<keyword evidence="4" id="KW-1185">Reference proteome</keyword>
<dbReference type="PANTHER" id="PTHR36819:SF1">
    <property type="entry name" value="REGULATOR OF PHOSPHOLIPASE D SRF1"/>
    <property type="match status" value="1"/>
</dbReference>
<accession>A0AAW0GYA4</accession>
<reference evidence="3 4" key="1">
    <citation type="submission" date="2022-09" db="EMBL/GenBank/DDBJ databases">
        <authorList>
            <person name="Palmer J.M."/>
        </authorList>
    </citation>
    <scope>NUCLEOTIDE SEQUENCE [LARGE SCALE GENOMIC DNA]</scope>
    <source>
        <strain evidence="3 4">DSM 7382</strain>
    </source>
</reference>
<comment type="caution">
    <text evidence="3">The sequence shown here is derived from an EMBL/GenBank/DDBJ whole genome shotgun (WGS) entry which is preliminary data.</text>
</comment>
<protein>
    <submittedName>
        <fullName evidence="3">Uncharacterized protein</fullName>
    </submittedName>
</protein>
<dbReference type="InterPro" id="IPR037737">
    <property type="entry name" value="Srf1"/>
</dbReference>
<feature type="compositionally biased region" description="Polar residues" evidence="1">
    <location>
        <begin position="1"/>
        <end position="10"/>
    </location>
</feature>
<dbReference type="PANTHER" id="PTHR36819">
    <property type="entry name" value="REGULATOR OF PHOSPHOLIPASE D SRF1"/>
    <property type="match status" value="1"/>
</dbReference>
<sequence>MSSTTGQPDGQSPPPSSASVSSFTRSQAQSFRSTRALPSGIRTVVTAPPWARDEPPSPLDDGPASASKEHLSDHTRPSADIASFQSSLPDDNAAGPSRWWAFTRHRPDLSLTSALSRRQQPYDDELTLRGSHSRDRSKSIGWPRLTASISRRSQDESTFPSSRINDVGGTPRPNGRAKPPDFHIDLPPPDPVMTLSHNMTPGWDSPWTPRPPADLIARIRSNGNGTIHEEETDSREEGHEKLGTWARRRKKYRIFMLTNVYVPLLFRFVNIIFTIAALVMGTRIRALERQQGVMGAVGASPTLVIVFAPLTLIHVMVAIYMEYFGRPLGLWRTSAKLAHTLVEVVFICAWSAALALAFDNFLYLRDSLCISVQYGLVQSDSSYGSP</sequence>
<feature type="compositionally biased region" description="Basic and acidic residues" evidence="1">
    <location>
        <begin position="67"/>
        <end position="77"/>
    </location>
</feature>
<dbReference type="GO" id="GO:0000324">
    <property type="term" value="C:fungal-type vacuole"/>
    <property type="evidence" value="ECO:0007669"/>
    <property type="project" value="TreeGrafter"/>
</dbReference>
<dbReference type="EMBL" id="JASBNA010000002">
    <property type="protein sequence ID" value="KAK7694870.1"/>
    <property type="molecule type" value="Genomic_DNA"/>
</dbReference>
<feature type="compositionally biased region" description="Polar residues" evidence="1">
    <location>
        <begin position="23"/>
        <end position="33"/>
    </location>
</feature>
<keyword evidence="2" id="KW-0812">Transmembrane</keyword>
<keyword evidence="2" id="KW-0472">Membrane</keyword>
<feature type="region of interest" description="Disordered" evidence="1">
    <location>
        <begin position="122"/>
        <end position="190"/>
    </location>
</feature>
<dbReference type="GO" id="GO:0071944">
    <property type="term" value="C:cell periphery"/>
    <property type="evidence" value="ECO:0007669"/>
    <property type="project" value="TreeGrafter"/>
</dbReference>
<feature type="transmembrane region" description="Helical" evidence="2">
    <location>
        <begin position="337"/>
        <end position="358"/>
    </location>
</feature>
<gene>
    <name evidence="3" type="ORF">QCA50_002058</name>
</gene>
<feature type="transmembrane region" description="Helical" evidence="2">
    <location>
        <begin position="293"/>
        <end position="317"/>
    </location>
</feature>
<dbReference type="Proteomes" id="UP001385951">
    <property type="component" value="Unassembled WGS sequence"/>
</dbReference>
<organism evidence="3 4">
    <name type="scientific">Cerrena zonata</name>
    <dbReference type="NCBI Taxonomy" id="2478898"/>
    <lineage>
        <taxon>Eukaryota</taxon>
        <taxon>Fungi</taxon>
        <taxon>Dikarya</taxon>
        <taxon>Basidiomycota</taxon>
        <taxon>Agaricomycotina</taxon>
        <taxon>Agaricomycetes</taxon>
        <taxon>Polyporales</taxon>
        <taxon>Cerrenaceae</taxon>
        <taxon>Cerrena</taxon>
    </lineage>
</organism>
<proteinExistence type="predicted"/>
<evidence type="ECO:0000256" key="1">
    <source>
        <dbReference type="SAM" id="MobiDB-lite"/>
    </source>
</evidence>
<name>A0AAW0GYA4_9APHY</name>
<feature type="region of interest" description="Disordered" evidence="1">
    <location>
        <begin position="1"/>
        <end position="97"/>
    </location>
</feature>
<dbReference type="AlphaFoldDB" id="A0AAW0GYA4"/>
<keyword evidence="2" id="KW-1133">Transmembrane helix</keyword>
<evidence type="ECO:0000313" key="4">
    <source>
        <dbReference type="Proteomes" id="UP001385951"/>
    </source>
</evidence>
<feature type="compositionally biased region" description="Polar residues" evidence="1">
    <location>
        <begin position="147"/>
        <end position="164"/>
    </location>
</feature>
<evidence type="ECO:0000256" key="2">
    <source>
        <dbReference type="SAM" id="Phobius"/>
    </source>
</evidence>
<feature type="transmembrane region" description="Helical" evidence="2">
    <location>
        <begin position="260"/>
        <end position="281"/>
    </location>
</feature>